<keyword evidence="3" id="KW-1185">Reference proteome</keyword>
<dbReference type="Proteomes" id="UP000243084">
    <property type="component" value="Unassembled WGS sequence"/>
</dbReference>
<dbReference type="InterPro" id="IPR043519">
    <property type="entry name" value="NT_sf"/>
</dbReference>
<dbReference type="PANTHER" id="PTHR43852:SF2">
    <property type="entry name" value="PROTEIN ADENYLYLTRANSFERASE MNTA"/>
    <property type="match status" value="1"/>
</dbReference>
<keyword evidence="2" id="KW-0808">Transferase</keyword>
<evidence type="ECO:0000313" key="2">
    <source>
        <dbReference type="EMBL" id="SFP45233.1"/>
    </source>
</evidence>
<organism evidence="2 3">
    <name type="scientific">Geopseudomonas sagittaria</name>
    <dbReference type="NCBI Taxonomy" id="1135990"/>
    <lineage>
        <taxon>Bacteria</taxon>
        <taxon>Pseudomonadati</taxon>
        <taxon>Pseudomonadota</taxon>
        <taxon>Gammaproteobacteria</taxon>
        <taxon>Pseudomonadales</taxon>
        <taxon>Pseudomonadaceae</taxon>
        <taxon>Geopseudomonas</taxon>
    </lineage>
</organism>
<feature type="domain" description="Polymerase beta nucleotidyltransferase" evidence="1">
    <location>
        <begin position="15"/>
        <end position="106"/>
    </location>
</feature>
<dbReference type="InterPro" id="IPR052930">
    <property type="entry name" value="TA_antitoxin_MntA"/>
</dbReference>
<protein>
    <submittedName>
        <fullName evidence="2">Predicted nucleotidyltransferase</fullName>
    </submittedName>
</protein>
<dbReference type="OrthoDB" id="9803106at2"/>
<evidence type="ECO:0000259" key="1">
    <source>
        <dbReference type="Pfam" id="PF18765"/>
    </source>
</evidence>
<name>A0A1I5QG67_9GAMM</name>
<reference evidence="3" key="1">
    <citation type="submission" date="2016-10" db="EMBL/GenBank/DDBJ databases">
        <authorList>
            <person name="Varghese N."/>
            <person name="Submissions S."/>
        </authorList>
    </citation>
    <scope>NUCLEOTIDE SEQUENCE [LARGE SCALE GENOMIC DNA]</scope>
    <source>
        <strain evidence="3">JCM 18195</strain>
    </source>
</reference>
<sequence>MSAESRFGLPLSAVEKLREVFRGWPQIRRAMLYGSRAKGNYRPGSDIDLTVEGEDLSLSQLLAIESQIDDLLLPWMVDLSLRKDIDNPELLDHIERVGVLFYCRERGDSGADPD</sequence>
<dbReference type="InterPro" id="IPR041633">
    <property type="entry name" value="Polbeta"/>
</dbReference>
<accession>A0A1I5QG67</accession>
<dbReference type="SUPFAM" id="SSF81301">
    <property type="entry name" value="Nucleotidyltransferase"/>
    <property type="match status" value="1"/>
</dbReference>
<evidence type="ECO:0000313" key="3">
    <source>
        <dbReference type="Proteomes" id="UP000243084"/>
    </source>
</evidence>
<dbReference type="Gene3D" id="3.30.460.10">
    <property type="entry name" value="Beta Polymerase, domain 2"/>
    <property type="match status" value="1"/>
</dbReference>
<dbReference type="RefSeq" id="WP_092428544.1">
    <property type="nucleotide sequence ID" value="NZ_FOXM01000002.1"/>
</dbReference>
<dbReference type="Pfam" id="PF18765">
    <property type="entry name" value="Polbeta"/>
    <property type="match status" value="1"/>
</dbReference>
<dbReference type="AlphaFoldDB" id="A0A1I5QG67"/>
<dbReference type="PANTHER" id="PTHR43852">
    <property type="entry name" value="NUCLEOTIDYLTRANSFERASE"/>
    <property type="match status" value="1"/>
</dbReference>
<dbReference type="EMBL" id="FOXM01000002">
    <property type="protein sequence ID" value="SFP45233.1"/>
    <property type="molecule type" value="Genomic_DNA"/>
</dbReference>
<proteinExistence type="predicted"/>
<dbReference type="GO" id="GO:0016740">
    <property type="term" value="F:transferase activity"/>
    <property type="evidence" value="ECO:0007669"/>
    <property type="project" value="UniProtKB-KW"/>
</dbReference>
<dbReference type="CDD" id="cd05403">
    <property type="entry name" value="NT_KNTase_like"/>
    <property type="match status" value="1"/>
</dbReference>
<gene>
    <name evidence="2" type="ORF">SAMN05216229_102352</name>
</gene>